<gene>
    <name evidence="1" type="ORF">NCTC11087_00211</name>
</gene>
<dbReference type="EMBL" id="UHFX01000003">
    <property type="protein sequence ID" value="SUO03355.1"/>
    <property type="molecule type" value="Genomic_DNA"/>
</dbReference>
<accession>A0A380LJI2</accession>
<reference evidence="1 2" key="1">
    <citation type="submission" date="2018-06" db="EMBL/GenBank/DDBJ databases">
        <authorList>
            <consortium name="Pathogen Informatics"/>
            <person name="Doyle S."/>
        </authorList>
    </citation>
    <scope>NUCLEOTIDE SEQUENCE [LARGE SCALE GENOMIC DNA]</scope>
    <source>
        <strain evidence="1 2">NCTC11087</strain>
    </source>
</reference>
<protein>
    <submittedName>
        <fullName evidence="1">Uncharacterized protein</fullName>
    </submittedName>
</protein>
<proteinExistence type="predicted"/>
<dbReference type="AlphaFoldDB" id="A0A380LJI2"/>
<evidence type="ECO:0000313" key="2">
    <source>
        <dbReference type="Proteomes" id="UP000255523"/>
    </source>
</evidence>
<organism evidence="1 2">
    <name type="scientific">Faecalicoccus pleomorphus</name>
    <dbReference type="NCBI Taxonomy" id="1323"/>
    <lineage>
        <taxon>Bacteria</taxon>
        <taxon>Bacillati</taxon>
        <taxon>Bacillota</taxon>
        <taxon>Erysipelotrichia</taxon>
        <taxon>Erysipelotrichales</taxon>
        <taxon>Erysipelotrichaceae</taxon>
        <taxon>Faecalicoccus</taxon>
    </lineage>
</organism>
<dbReference type="Proteomes" id="UP000255523">
    <property type="component" value="Unassembled WGS sequence"/>
</dbReference>
<keyword evidence="2" id="KW-1185">Reference proteome</keyword>
<evidence type="ECO:0000313" key="1">
    <source>
        <dbReference type="EMBL" id="SUO03355.1"/>
    </source>
</evidence>
<sequence length="146" mass="16356">MSCLSYHNQFTMPFQMIHGDLQAVRQGLRLRPKHIPPSDAGIETKALRILPAQRNDKRPHISLMSVQLLGYLFQLDLDTIIREQPMAAKPFRTRPGADVVGIGSLVQDLMGIILNGTGDKFRGNSYGLFSLVVLILQHRGTIREIP</sequence>
<name>A0A380LJI2_9FIRM</name>